<feature type="signal peptide" evidence="1">
    <location>
        <begin position="1"/>
        <end position="19"/>
    </location>
</feature>
<dbReference type="Pfam" id="PF12138">
    <property type="entry name" value="Spherulin4"/>
    <property type="match status" value="1"/>
</dbReference>
<evidence type="ECO:0000313" key="2">
    <source>
        <dbReference type="EMBL" id="KAG9236511.1"/>
    </source>
</evidence>
<dbReference type="EMBL" id="MU251405">
    <property type="protein sequence ID" value="KAG9236511.1"/>
    <property type="molecule type" value="Genomic_DNA"/>
</dbReference>
<comment type="caution">
    <text evidence="2">The sequence shown here is derived from an EMBL/GenBank/DDBJ whole genome shotgun (WGS) entry which is preliminary data.</text>
</comment>
<keyword evidence="3" id="KW-1185">Reference proteome</keyword>
<accession>A0A9P7YMW3</accession>
<dbReference type="PANTHER" id="PTHR35040">
    <property type="match status" value="1"/>
</dbReference>
<sequence length="277" mass="30277">MVALLTIFVPIYIFPTAPSTWAPLFSSLAAHPTTNFNIVVNPNSGPGDTILPDASYLNATATLLTYPNAHILGYVPSNFARDSPSQTKALHYIQTYAGWSHSVNAPLNPSAVKVHGIFFDEAPADFTEPDFSFMSNLASAARSHFGYPTRNKSPVVMFNPGRPDTDARFFGLADNVVMWEDSGAAYSDAKIESVPKDIRENATVCMHSFSGDAEKQAGLVGKWNLEGFDSAFVTTGEYNKFSDLWSELVESVALFQSMLISMYCGLWASKTIVIWCS</sequence>
<dbReference type="AlphaFoldDB" id="A0A9P7YMW3"/>
<gene>
    <name evidence="2" type="ORF">BJ875DRAFT_456103</name>
</gene>
<dbReference type="InterPro" id="IPR021986">
    <property type="entry name" value="Spherulin4"/>
</dbReference>
<organism evidence="2 3">
    <name type="scientific">Amylocarpus encephaloides</name>
    <dbReference type="NCBI Taxonomy" id="45428"/>
    <lineage>
        <taxon>Eukaryota</taxon>
        <taxon>Fungi</taxon>
        <taxon>Dikarya</taxon>
        <taxon>Ascomycota</taxon>
        <taxon>Pezizomycotina</taxon>
        <taxon>Leotiomycetes</taxon>
        <taxon>Helotiales</taxon>
        <taxon>Helotiales incertae sedis</taxon>
        <taxon>Amylocarpus</taxon>
    </lineage>
</organism>
<dbReference type="PANTHER" id="PTHR35040:SF9">
    <property type="entry name" value="4-LIKE CELL SURFACE PROTEIN, PUTATIVE (AFU_ORTHOLOGUE AFUA_4G14080)-RELATED"/>
    <property type="match status" value="1"/>
</dbReference>
<reference evidence="2" key="1">
    <citation type="journal article" date="2021" name="IMA Fungus">
        <title>Genomic characterization of three marine fungi, including Emericellopsis atlantica sp. nov. with signatures of a generalist lifestyle and marine biomass degradation.</title>
        <authorList>
            <person name="Hagestad O.C."/>
            <person name="Hou L."/>
            <person name="Andersen J.H."/>
            <person name="Hansen E.H."/>
            <person name="Altermark B."/>
            <person name="Li C."/>
            <person name="Kuhnert E."/>
            <person name="Cox R.J."/>
            <person name="Crous P.W."/>
            <person name="Spatafora J.W."/>
            <person name="Lail K."/>
            <person name="Amirebrahimi M."/>
            <person name="Lipzen A."/>
            <person name="Pangilinan J."/>
            <person name="Andreopoulos W."/>
            <person name="Hayes R.D."/>
            <person name="Ng V."/>
            <person name="Grigoriev I.V."/>
            <person name="Jackson S.A."/>
            <person name="Sutton T.D.S."/>
            <person name="Dobson A.D.W."/>
            <person name="Rama T."/>
        </authorList>
    </citation>
    <scope>NUCLEOTIDE SEQUENCE</scope>
    <source>
        <strain evidence="2">TRa018bII</strain>
    </source>
</reference>
<evidence type="ECO:0000256" key="1">
    <source>
        <dbReference type="SAM" id="SignalP"/>
    </source>
</evidence>
<dbReference type="OrthoDB" id="5342184at2759"/>
<dbReference type="Proteomes" id="UP000824998">
    <property type="component" value="Unassembled WGS sequence"/>
</dbReference>
<name>A0A9P7YMW3_9HELO</name>
<protein>
    <submittedName>
        <fullName evidence="2">Spherulation-specific family 4</fullName>
    </submittedName>
</protein>
<feature type="chain" id="PRO_5040143104" evidence="1">
    <location>
        <begin position="20"/>
        <end position="277"/>
    </location>
</feature>
<evidence type="ECO:0000313" key="3">
    <source>
        <dbReference type="Proteomes" id="UP000824998"/>
    </source>
</evidence>
<proteinExistence type="predicted"/>
<keyword evidence="1" id="KW-0732">Signal</keyword>